<evidence type="ECO:0000259" key="4">
    <source>
        <dbReference type="PROSITE" id="PS51071"/>
    </source>
</evidence>
<comment type="caution">
    <text evidence="6">The sequence shown here is derived from an EMBL/GenBank/DDBJ whole genome shotgun (WGS) entry which is preliminary data.</text>
</comment>
<dbReference type="InterPro" id="IPR047640">
    <property type="entry name" value="RpiR-like"/>
</dbReference>
<dbReference type="InterPro" id="IPR001347">
    <property type="entry name" value="SIS_dom"/>
</dbReference>
<dbReference type="PROSITE" id="PS51071">
    <property type="entry name" value="HTH_RPIR"/>
    <property type="match status" value="1"/>
</dbReference>
<dbReference type="Pfam" id="PF01380">
    <property type="entry name" value="SIS"/>
    <property type="match status" value="1"/>
</dbReference>
<dbReference type="PANTHER" id="PTHR30514:SF18">
    <property type="entry name" value="RPIR-FAMILY TRANSCRIPTIONAL REGULATOR"/>
    <property type="match status" value="1"/>
</dbReference>
<keyword evidence="3" id="KW-0804">Transcription</keyword>
<keyword evidence="2" id="KW-0238">DNA-binding</keyword>
<gene>
    <name evidence="6" type="ORF">GCM10011358_28510</name>
</gene>
<evidence type="ECO:0000313" key="7">
    <source>
        <dbReference type="Proteomes" id="UP000617355"/>
    </source>
</evidence>
<evidence type="ECO:0000259" key="5">
    <source>
        <dbReference type="PROSITE" id="PS51464"/>
    </source>
</evidence>
<dbReference type="PANTHER" id="PTHR30514">
    <property type="entry name" value="GLUCOKINASE"/>
    <property type="match status" value="1"/>
</dbReference>
<evidence type="ECO:0000256" key="2">
    <source>
        <dbReference type="ARBA" id="ARBA00023125"/>
    </source>
</evidence>
<evidence type="ECO:0000313" key="6">
    <source>
        <dbReference type="EMBL" id="GGD42999.1"/>
    </source>
</evidence>
<accession>A0ABQ1QUJ0</accession>
<name>A0ABQ1QUJ0_9RHOB</name>
<dbReference type="PROSITE" id="PS51464">
    <property type="entry name" value="SIS"/>
    <property type="match status" value="1"/>
</dbReference>
<sequence>MKRFLSEGSLIAMEPSFEHRLADGYGKLSARLKEAGDYLVGHPIDAATRSLRSVADESGLAPATFTRLAKALDYENFEALRESMRAQIGRRVTSFASRADALQRAPSEEPGTLLQRNRDAAVANIENLASEIDGAQLDATVARLCHARRVVVMGGLGSTGIAEYSTYMANFLAENWQQAGRMGASLGSALCGLDERDALFVITKPPYARASIQAAEMARAQGVFVVVVTDSHTCPALRAAHSGFIVPSDSPNFFSSYVATLFLIETIMAMVARHAGPEATRRIAEVERRNRDLEEVIDGRPA</sequence>
<dbReference type="InterPro" id="IPR000281">
    <property type="entry name" value="HTH_RpiR"/>
</dbReference>
<keyword evidence="7" id="KW-1185">Reference proteome</keyword>
<feature type="domain" description="SIS" evidence="5">
    <location>
        <begin position="140"/>
        <end position="277"/>
    </location>
</feature>
<dbReference type="EMBL" id="BMGI01000005">
    <property type="protein sequence ID" value="GGD42999.1"/>
    <property type="molecule type" value="Genomic_DNA"/>
</dbReference>
<dbReference type="InterPro" id="IPR009057">
    <property type="entry name" value="Homeodomain-like_sf"/>
</dbReference>
<reference evidence="7" key="1">
    <citation type="journal article" date="2019" name="Int. J. Syst. Evol. Microbiol.">
        <title>The Global Catalogue of Microorganisms (GCM) 10K type strain sequencing project: providing services to taxonomists for standard genome sequencing and annotation.</title>
        <authorList>
            <consortium name="The Broad Institute Genomics Platform"/>
            <consortium name="The Broad Institute Genome Sequencing Center for Infectious Disease"/>
            <person name="Wu L."/>
            <person name="Ma J."/>
        </authorList>
    </citation>
    <scope>NUCLEOTIDE SEQUENCE [LARGE SCALE GENOMIC DNA]</scope>
    <source>
        <strain evidence="7">CGMCC 1.12922</strain>
    </source>
</reference>
<feature type="domain" description="HTH rpiR-type" evidence="4">
    <location>
        <begin position="15"/>
        <end position="91"/>
    </location>
</feature>
<proteinExistence type="predicted"/>
<dbReference type="CDD" id="cd05013">
    <property type="entry name" value="SIS_RpiR"/>
    <property type="match status" value="1"/>
</dbReference>
<protein>
    <submittedName>
        <fullName evidence="6">Transcriptional regulator</fullName>
    </submittedName>
</protein>
<dbReference type="SUPFAM" id="SSF53697">
    <property type="entry name" value="SIS domain"/>
    <property type="match status" value="1"/>
</dbReference>
<dbReference type="InterPro" id="IPR035472">
    <property type="entry name" value="RpiR-like_SIS"/>
</dbReference>
<dbReference type="Proteomes" id="UP000617355">
    <property type="component" value="Unassembled WGS sequence"/>
</dbReference>
<keyword evidence="1" id="KW-0805">Transcription regulation</keyword>
<dbReference type="InterPro" id="IPR036388">
    <property type="entry name" value="WH-like_DNA-bd_sf"/>
</dbReference>
<evidence type="ECO:0000256" key="3">
    <source>
        <dbReference type="ARBA" id="ARBA00023163"/>
    </source>
</evidence>
<organism evidence="6 7">
    <name type="scientific">Sinisalibacter lacisalsi</name>
    <dbReference type="NCBI Taxonomy" id="1526570"/>
    <lineage>
        <taxon>Bacteria</taxon>
        <taxon>Pseudomonadati</taxon>
        <taxon>Pseudomonadota</taxon>
        <taxon>Alphaproteobacteria</taxon>
        <taxon>Rhodobacterales</taxon>
        <taxon>Roseobacteraceae</taxon>
        <taxon>Sinisalibacter</taxon>
    </lineage>
</organism>
<dbReference type="Gene3D" id="1.10.10.10">
    <property type="entry name" value="Winged helix-like DNA-binding domain superfamily/Winged helix DNA-binding domain"/>
    <property type="match status" value="1"/>
</dbReference>
<evidence type="ECO:0000256" key="1">
    <source>
        <dbReference type="ARBA" id="ARBA00023015"/>
    </source>
</evidence>
<dbReference type="InterPro" id="IPR046348">
    <property type="entry name" value="SIS_dom_sf"/>
</dbReference>
<dbReference type="SUPFAM" id="SSF46689">
    <property type="entry name" value="Homeodomain-like"/>
    <property type="match status" value="1"/>
</dbReference>
<dbReference type="Gene3D" id="3.40.50.10490">
    <property type="entry name" value="Glucose-6-phosphate isomerase like protein, domain 1"/>
    <property type="match status" value="1"/>
</dbReference>